<dbReference type="InterPro" id="IPR000863">
    <property type="entry name" value="Sulfotransferase_dom"/>
</dbReference>
<organism evidence="4 5">
    <name type="scientific">Nannochloropsis gaditana</name>
    <dbReference type="NCBI Taxonomy" id="72520"/>
    <lineage>
        <taxon>Eukaryota</taxon>
        <taxon>Sar</taxon>
        <taxon>Stramenopiles</taxon>
        <taxon>Ochrophyta</taxon>
        <taxon>Eustigmatophyceae</taxon>
        <taxon>Eustigmatales</taxon>
        <taxon>Monodopsidaceae</taxon>
        <taxon>Nannochloropsis</taxon>
    </lineage>
</organism>
<evidence type="ECO:0000313" key="5">
    <source>
        <dbReference type="Proteomes" id="UP000019335"/>
    </source>
</evidence>
<sequence length="392" mass="44557">MNASPFLPPVPPAFPLLPITSDATLRKCKSFPCKSCDIFIASYPKSGTTWTQNIVYQLLAAAADVAKKDRLNKRRTEHGENEGKAYVGVRSNGGSRSCGESALEVVDTQKDVERVDLSIEHISDVAPFYEADRTWDGEGLAARYEAMHARLGRRIFNTHLLWGMLPCTGDEERGEGAEGIEREEDSPCYLYIVRDGRDACVSFFHHMKSMAKEDGGFEGDFSIFFQEWLEGRLAYGRWTDHVAAWMGRERERGRGRNVRVLVVRYEDLKADLTGELKRIARHCGIDVGGGIGEKGEEVWEAVREKCSFEYMATNRRVYEPRSVTWRDRSFRFMRKGAVGDYRQLFTEDQCVCFAEAVREAQRKSGQAEACLMRELLGGEEWERGRKEGEERA</sequence>
<evidence type="ECO:0000256" key="2">
    <source>
        <dbReference type="ARBA" id="ARBA00022679"/>
    </source>
</evidence>
<feature type="domain" description="Sulfotransferase" evidence="3">
    <location>
        <begin position="37"/>
        <end position="166"/>
    </location>
</feature>
<evidence type="ECO:0000256" key="1">
    <source>
        <dbReference type="ARBA" id="ARBA00005771"/>
    </source>
</evidence>
<keyword evidence="2 4" id="KW-0808">Transferase</keyword>
<comment type="caution">
    <text evidence="4">The sequence shown here is derived from an EMBL/GenBank/DDBJ whole genome shotgun (WGS) entry which is preliminary data.</text>
</comment>
<dbReference type="PANTHER" id="PTHR11783">
    <property type="entry name" value="SULFOTRANSFERASE SULT"/>
    <property type="match status" value="1"/>
</dbReference>
<name>W7TKP3_9STRA</name>
<reference evidence="4 5" key="1">
    <citation type="journal article" date="2014" name="Mol. Plant">
        <title>Chromosome Scale Genome Assembly and Transcriptome Profiling of Nannochloropsis gaditana in Nitrogen Depletion.</title>
        <authorList>
            <person name="Corteggiani Carpinelli E."/>
            <person name="Telatin A."/>
            <person name="Vitulo N."/>
            <person name="Forcato C."/>
            <person name="D'Angelo M."/>
            <person name="Schiavon R."/>
            <person name="Vezzi A."/>
            <person name="Giacometti G.M."/>
            <person name="Morosinotto T."/>
            <person name="Valle G."/>
        </authorList>
    </citation>
    <scope>NUCLEOTIDE SEQUENCE [LARGE SCALE GENOMIC DNA]</scope>
    <source>
        <strain evidence="4 5">B-31</strain>
    </source>
</reference>
<dbReference type="InterPro" id="IPR027417">
    <property type="entry name" value="P-loop_NTPase"/>
</dbReference>
<dbReference type="EMBL" id="AZIL01002514">
    <property type="protein sequence ID" value="EWM21324.1"/>
    <property type="molecule type" value="Genomic_DNA"/>
</dbReference>
<dbReference type="OrthoDB" id="10262068at2759"/>
<proteinExistence type="inferred from homology"/>
<dbReference type="Pfam" id="PF00685">
    <property type="entry name" value="Sulfotransfer_1"/>
    <property type="match status" value="2"/>
</dbReference>
<feature type="domain" description="Sulfotransferase" evidence="3">
    <location>
        <begin position="189"/>
        <end position="362"/>
    </location>
</feature>
<keyword evidence="5" id="KW-1185">Reference proteome</keyword>
<evidence type="ECO:0000313" key="4">
    <source>
        <dbReference type="EMBL" id="EWM21324.1"/>
    </source>
</evidence>
<gene>
    <name evidence="4" type="ORF">Naga_100214g12</name>
</gene>
<protein>
    <submittedName>
        <fullName evidence="4">Sulfotransferase 1c2a</fullName>
    </submittedName>
</protein>
<dbReference type="AlphaFoldDB" id="W7TKP3"/>
<comment type="similarity">
    <text evidence="1">Belongs to the sulfotransferase 1 family.</text>
</comment>
<evidence type="ECO:0000259" key="3">
    <source>
        <dbReference type="Pfam" id="PF00685"/>
    </source>
</evidence>
<dbReference type="Proteomes" id="UP000019335">
    <property type="component" value="Unassembled WGS sequence"/>
</dbReference>
<dbReference type="Gene3D" id="3.40.50.300">
    <property type="entry name" value="P-loop containing nucleotide triphosphate hydrolases"/>
    <property type="match status" value="1"/>
</dbReference>
<accession>W7TKP3</accession>
<dbReference type="SUPFAM" id="SSF52540">
    <property type="entry name" value="P-loop containing nucleoside triphosphate hydrolases"/>
    <property type="match status" value="1"/>
</dbReference>
<dbReference type="GO" id="GO:0008146">
    <property type="term" value="F:sulfotransferase activity"/>
    <property type="evidence" value="ECO:0007669"/>
    <property type="project" value="InterPro"/>
</dbReference>